<accession>A0A2W5D811</accession>
<keyword evidence="1" id="KW-0597">Phosphoprotein</keyword>
<dbReference type="InterPro" id="IPR008613">
    <property type="entry name" value="Excalibur_Ca-bd_domain"/>
</dbReference>
<reference evidence="4 5" key="1">
    <citation type="submission" date="2017-08" db="EMBL/GenBank/DDBJ databases">
        <title>Infants hospitalized years apart are colonized by the same room-sourced microbial strains.</title>
        <authorList>
            <person name="Brooks B."/>
            <person name="Olm M.R."/>
            <person name="Firek B.A."/>
            <person name="Baker R."/>
            <person name="Thomas B.C."/>
            <person name="Morowitz M.J."/>
            <person name="Banfield J.F."/>
        </authorList>
    </citation>
    <scope>NUCLEOTIDE SEQUENCE [LARGE SCALE GENOMIC DNA]</scope>
    <source>
        <strain evidence="4">S2_012_000_R2_81</strain>
    </source>
</reference>
<comment type="caution">
    <text evidence="4">The sequence shown here is derived from an EMBL/GenBank/DDBJ whole genome shotgun (WGS) entry which is preliminary data.</text>
</comment>
<comment type="subcellular location">
    <subcellularLocation>
        <location evidence="2">Cytoplasm</location>
    </subcellularLocation>
</comment>
<dbReference type="SUPFAM" id="SSF50249">
    <property type="entry name" value="Nucleic acid-binding proteins"/>
    <property type="match status" value="1"/>
</dbReference>
<dbReference type="InterPro" id="IPR019844">
    <property type="entry name" value="CSD_CS"/>
</dbReference>
<dbReference type="InterPro" id="IPR052069">
    <property type="entry name" value="Ca-reg_mRNA-binding_domain"/>
</dbReference>
<gene>
    <name evidence="4" type="ORF">DI603_20670</name>
</gene>
<dbReference type="PROSITE" id="PS00352">
    <property type="entry name" value="CSD_1"/>
    <property type="match status" value="1"/>
</dbReference>
<name>A0A2W5D811_9BURK</name>
<dbReference type="PROSITE" id="PS51857">
    <property type="entry name" value="CSD_2"/>
    <property type="match status" value="1"/>
</dbReference>
<evidence type="ECO:0000259" key="3">
    <source>
        <dbReference type="PROSITE" id="PS51857"/>
    </source>
</evidence>
<dbReference type="GO" id="GO:0005829">
    <property type="term" value="C:cytosol"/>
    <property type="evidence" value="ECO:0007669"/>
    <property type="project" value="UniProtKB-ARBA"/>
</dbReference>
<dbReference type="AlphaFoldDB" id="A0A2W5D811"/>
<dbReference type="InterPro" id="IPR011129">
    <property type="entry name" value="CSD"/>
</dbReference>
<evidence type="ECO:0000256" key="1">
    <source>
        <dbReference type="ARBA" id="ARBA00022553"/>
    </source>
</evidence>
<dbReference type="InterPro" id="IPR012340">
    <property type="entry name" value="NA-bd_OB-fold"/>
</dbReference>
<feature type="domain" description="CSD" evidence="3">
    <location>
        <begin position="2"/>
        <end position="67"/>
    </location>
</feature>
<sequence length="191" mass="20470">MRSQGILRSWQEERGFGFIAPTQGGAEVFVHISAFARDGGRPVQGESLSYELGRGADGRVQAVRVQRTALGTPAPGRPGVTRSAAARSAGLDLPRLLGSLLILALLSVLGAWGWRHYQAAATRLDLERQAPSPVLAEPGPTASPYRCDGRTRCEQMSSCAEATWFVKHCPGTQMDGNHDGVPCERQWCTGG</sequence>
<dbReference type="Pfam" id="PF00313">
    <property type="entry name" value="CSD"/>
    <property type="match status" value="1"/>
</dbReference>
<dbReference type="Proteomes" id="UP000249633">
    <property type="component" value="Unassembled WGS sequence"/>
</dbReference>
<dbReference type="SMART" id="SM00357">
    <property type="entry name" value="CSP"/>
    <property type="match status" value="1"/>
</dbReference>
<protein>
    <submittedName>
        <fullName evidence="4">Cold-shock protein</fullName>
    </submittedName>
</protein>
<dbReference type="PANTHER" id="PTHR12962">
    <property type="entry name" value="CALCIUM-REGULATED HEAT STABLE PROTEIN CRHSP-24-RELATED"/>
    <property type="match status" value="1"/>
</dbReference>
<organism evidence="4 5">
    <name type="scientific">Roseateles depolymerans</name>
    <dbReference type="NCBI Taxonomy" id="76731"/>
    <lineage>
        <taxon>Bacteria</taxon>
        <taxon>Pseudomonadati</taxon>
        <taxon>Pseudomonadota</taxon>
        <taxon>Betaproteobacteria</taxon>
        <taxon>Burkholderiales</taxon>
        <taxon>Sphaerotilaceae</taxon>
        <taxon>Roseateles</taxon>
    </lineage>
</organism>
<dbReference type="GO" id="GO:0043488">
    <property type="term" value="P:regulation of mRNA stability"/>
    <property type="evidence" value="ECO:0007669"/>
    <property type="project" value="TreeGrafter"/>
</dbReference>
<dbReference type="Gene3D" id="2.40.50.140">
    <property type="entry name" value="Nucleic acid-binding proteins"/>
    <property type="match status" value="1"/>
</dbReference>
<evidence type="ECO:0000313" key="5">
    <source>
        <dbReference type="Proteomes" id="UP000249633"/>
    </source>
</evidence>
<evidence type="ECO:0000256" key="2">
    <source>
        <dbReference type="RuleBase" id="RU000408"/>
    </source>
</evidence>
<dbReference type="GO" id="GO:0003730">
    <property type="term" value="F:mRNA 3'-UTR binding"/>
    <property type="evidence" value="ECO:0007669"/>
    <property type="project" value="TreeGrafter"/>
</dbReference>
<proteinExistence type="predicted"/>
<dbReference type="CDD" id="cd04458">
    <property type="entry name" value="CSP_CDS"/>
    <property type="match status" value="1"/>
</dbReference>
<dbReference type="Pfam" id="PF05901">
    <property type="entry name" value="Excalibur"/>
    <property type="match status" value="1"/>
</dbReference>
<dbReference type="EMBL" id="QFOD01000026">
    <property type="protein sequence ID" value="PZP27911.1"/>
    <property type="molecule type" value="Genomic_DNA"/>
</dbReference>
<dbReference type="PANTHER" id="PTHR12962:SF1">
    <property type="entry name" value="COLD SHOCK DOMAIN-CONTAINING PROTEIN CG9705"/>
    <property type="match status" value="1"/>
</dbReference>
<dbReference type="InterPro" id="IPR002059">
    <property type="entry name" value="CSP_DNA-bd"/>
</dbReference>
<evidence type="ECO:0000313" key="4">
    <source>
        <dbReference type="EMBL" id="PZP27911.1"/>
    </source>
</evidence>